<dbReference type="HOGENOM" id="CLU_007831_2_2_12"/>
<evidence type="ECO:0000313" key="13">
    <source>
        <dbReference type="EMBL" id="AEF86832.1"/>
    </source>
</evidence>
<accession>F5YHC4</accession>
<dbReference type="InterPro" id="IPR036188">
    <property type="entry name" value="FAD/NAD-bd_sf"/>
</dbReference>
<dbReference type="InterPro" id="IPR004416">
    <property type="entry name" value="MnmG"/>
</dbReference>
<name>F5YHC4_TREPZ</name>
<evidence type="ECO:0000256" key="4">
    <source>
        <dbReference type="ARBA" id="ARBA00020461"/>
    </source>
</evidence>
<evidence type="ECO:0000256" key="3">
    <source>
        <dbReference type="ARBA" id="ARBA00007653"/>
    </source>
</evidence>
<dbReference type="STRING" id="545694.TREPR_1079"/>
<keyword evidence="5 11" id="KW-0285">Flavoprotein</keyword>
<evidence type="ECO:0000256" key="1">
    <source>
        <dbReference type="ARBA" id="ARBA00001974"/>
    </source>
</evidence>
<comment type="caution">
    <text evidence="11">Lacks conserved residue(s) required for the propagation of feature annotation.</text>
</comment>
<keyword evidence="14" id="KW-1185">Reference proteome</keyword>
<feature type="binding site" evidence="11">
    <location>
        <begin position="287"/>
        <end position="301"/>
    </location>
    <ligand>
        <name>NAD(+)</name>
        <dbReference type="ChEBI" id="CHEBI:57540"/>
    </ligand>
</feature>
<dbReference type="PROSITE" id="PS01281">
    <property type="entry name" value="GIDA_2"/>
    <property type="match status" value="1"/>
</dbReference>
<dbReference type="PROSITE" id="PS01280">
    <property type="entry name" value="GIDA_1"/>
    <property type="match status" value="1"/>
</dbReference>
<dbReference type="FunFam" id="1.10.150.570:FF:000001">
    <property type="entry name" value="tRNA uridine 5-carboxymethylaminomethyl modification enzyme MnmG"/>
    <property type="match status" value="1"/>
</dbReference>
<dbReference type="InterPro" id="IPR047001">
    <property type="entry name" value="MnmG_C_subdom"/>
</dbReference>
<comment type="subcellular location">
    <subcellularLocation>
        <location evidence="11">Cytoplasm</location>
    </subcellularLocation>
</comment>
<dbReference type="OrthoDB" id="9815560at2"/>
<dbReference type="PANTHER" id="PTHR11806">
    <property type="entry name" value="GLUCOSE INHIBITED DIVISION PROTEIN A"/>
    <property type="match status" value="1"/>
</dbReference>
<dbReference type="InterPro" id="IPR049312">
    <property type="entry name" value="GIDA_C_N"/>
</dbReference>
<evidence type="ECO:0000256" key="6">
    <source>
        <dbReference type="ARBA" id="ARBA00022694"/>
    </source>
</evidence>
<dbReference type="Pfam" id="PF13932">
    <property type="entry name" value="SAM_GIDA_C"/>
    <property type="match status" value="1"/>
</dbReference>
<dbReference type="Pfam" id="PF21680">
    <property type="entry name" value="GIDA_C_1st"/>
    <property type="match status" value="1"/>
</dbReference>
<dbReference type="SUPFAM" id="SSF51905">
    <property type="entry name" value="FAD/NAD(P)-binding domain"/>
    <property type="match status" value="1"/>
</dbReference>
<evidence type="ECO:0000313" key="14">
    <source>
        <dbReference type="Proteomes" id="UP000009223"/>
    </source>
</evidence>
<sequence length="635" mass="68578">MDYDCIVVGGGHAGIEAALAAARLGFSALLITQNPDRIGALSCNPAVGGLSKGNLVREVDALGGQMGKLIDATMIQYRVLNRSRGPAVQAPRAQADKQAYQAAARSALEAQGNLSIFMDTVTDLLVAGDDGNDGGESLPGSGQRGQVLGVVTRRGHRISSRTVILSTGTFMEGKIFIGEYDAPQGRLGEEAALGLGTSLRRRGFPVGRLKTGTPARIAGDSLDYSRMEKQEGEEAAPFSFDRDPGSGPIGLATRPCWITYTNQKTHEIIRANILRSPLYGGKIVGVGPRYCPSIEDKVVRFPERERHHIFIEPEGLSTNEMYMNGASSSLPEDVQAAFIHSIAGLEEARIVRPAYAVEYDYLDPLDLYPTLESKRMAGLFVAGQTNGSSGYEEAAAQGIIAGINAALMLRGDTPLVLGRAEAYIGVLVDDLTTQGTKEPYRMFTSRAEHRLMLRHDTADTRLTPKGRAIGLAEEVRWERFEKKTQGLEAIAELLRTRKVPGAIAAAENRPAASLLPHAGDSLERALTDSAVKFDDILPWAPELADYPREWIERSFLDIKYAGYIEKESRSAARGAKMDAIKLPPDMDYAAISGLSVESREKLRQVRPLTVGQAARIPGVRQGDIALLLVLVKKGG</sequence>
<dbReference type="Gene3D" id="1.10.10.1800">
    <property type="entry name" value="tRNA uridine 5-carboxymethylaminomethyl modification enzyme MnmG/GidA"/>
    <property type="match status" value="1"/>
</dbReference>
<evidence type="ECO:0000256" key="2">
    <source>
        <dbReference type="ARBA" id="ARBA00003717"/>
    </source>
</evidence>
<reference evidence="13 14" key="2">
    <citation type="journal article" date="2011" name="ISME J.">
        <title>RNA-seq reveals cooperative metabolic interactions between two termite-gut spirochete species in co-culture.</title>
        <authorList>
            <person name="Rosenthal A.Z."/>
            <person name="Matson E.G."/>
            <person name="Eldar A."/>
            <person name="Leadbetter J.R."/>
        </authorList>
    </citation>
    <scope>NUCLEOTIDE SEQUENCE [LARGE SCALE GENOMIC DNA]</scope>
    <source>
        <strain evidence="14">ATCC BAA-887 / DSM 12427 / ZAS-2</strain>
    </source>
</reference>
<dbReference type="HAMAP" id="MF_00129">
    <property type="entry name" value="MnmG_GidA"/>
    <property type="match status" value="1"/>
</dbReference>
<evidence type="ECO:0000256" key="7">
    <source>
        <dbReference type="ARBA" id="ARBA00022827"/>
    </source>
</evidence>
<evidence type="ECO:0000259" key="12">
    <source>
        <dbReference type="SMART" id="SM01228"/>
    </source>
</evidence>
<keyword evidence="8 11" id="KW-0520">NAD</keyword>
<dbReference type="Proteomes" id="UP000009223">
    <property type="component" value="Chromosome"/>
</dbReference>
<dbReference type="InterPro" id="IPR044920">
    <property type="entry name" value="MnmG_C_subdom_sf"/>
</dbReference>
<dbReference type="SMART" id="SM01228">
    <property type="entry name" value="GIDA_assoc_3"/>
    <property type="match status" value="1"/>
</dbReference>
<dbReference type="EMBL" id="CP001843">
    <property type="protein sequence ID" value="AEF86832.1"/>
    <property type="molecule type" value="Genomic_DNA"/>
</dbReference>
<dbReference type="GO" id="GO:0005829">
    <property type="term" value="C:cytosol"/>
    <property type="evidence" value="ECO:0007669"/>
    <property type="project" value="TreeGrafter"/>
</dbReference>
<dbReference type="FunFam" id="3.50.50.60:FF:000002">
    <property type="entry name" value="tRNA uridine 5-carboxymethylaminomethyl modification enzyme MnmG"/>
    <property type="match status" value="1"/>
</dbReference>
<dbReference type="Pfam" id="PF01134">
    <property type="entry name" value="GIDA"/>
    <property type="match status" value="1"/>
</dbReference>
<dbReference type="InterPro" id="IPR040131">
    <property type="entry name" value="MnmG_N"/>
</dbReference>
<feature type="binding site" evidence="11">
    <location>
        <begin position="9"/>
        <end position="14"/>
    </location>
    <ligand>
        <name>FAD</name>
        <dbReference type="ChEBI" id="CHEBI:57692"/>
    </ligand>
</feature>
<dbReference type="KEGG" id="tpi:TREPR_1079"/>
<gene>
    <name evidence="11" type="primary">mnmG</name>
    <name evidence="11 13" type="synonym">gidA</name>
    <name evidence="13" type="ordered locus">TREPR_1079</name>
</gene>
<dbReference type="GO" id="GO:0050660">
    <property type="term" value="F:flavin adenine dinucleotide binding"/>
    <property type="evidence" value="ECO:0007669"/>
    <property type="project" value="UniProtKB-UniRule"/>
</dbReference>
<dbReference type="RefSeq" id="WP_015708991.1">
    <property type="nucleotide sequence ID" value="NC_015578.1"/>
</dbReference>
<dbReference type="PANTHER" id="PTHR11806:SF0">
    <property type="entry name" value="PROTEIN MTO1 HOMOLOG, MITOCHONDRIAL"/>
    <property type="match status" value="1"/>
</dbReference>
<feature type="domain" description="tRNA uridine 5-carboxymethylaminomethyl modification enzyme C-terminal subdomain" evidence="12">
    <location>
        <begin position="558"/>
        <end position="629"/>
    </location>
</feature>
<dbReference type="InterPro" id="IPR002218">
    <property type="entry name" value="MnmG-rel"/>
</dbReference>
<dbReference type="GO" id="GO:0002098">
    <property type="term" value="P:tRNA wobble uridine modification"/>
    <property type="evidence" value="ECO:0007669"/>
    <property type="project" value="InterPro"/>
</dbReference>
<evidence type="ECO:0000256" key="8">
    <source>
        <dbReference type="ARBA" id="ARBA00023027"/>
    </source>
</evidence>
<keyword evidence="11" id="KW-0963">Cytoplasm</keyword>
<dbReference type="InterPro" id="IPR020595">
    <property type="entry name" value="MnmG-rel_CS"/>
</dbReference>
<evidence type="ECO:0000256" key="9">
    <source>
        <dbReference type="ARBA" id="ARBA00025948"/>
    </source>
</evidence>
<dbReference type="InterPro" id="IPR026904">
    <property type="entry name" value="MnmG_C"/>
</dbReference>
<comment type="similarity">
    <text evidence="3 11">Belongs to the MnmG family.</text>
</comment>
<dbReference type="Gene3D" id="1.10.150.570">
    <property type="entry name" value="GidA associated domain, C-terminal subdomain"/>
    <property type="match status" value="1"/>
</dbReference>
<dbReference type="Gene3D" id="3.50.50.60">
    <property type="entry name" value="FAD/NAD(P)-binding domain"/>
    <property type="match status" value="2"/>
</dbReference>
<comment type="function">
    <text evidence="2 11">NAD-binding protein involved in the addition of a carboxymethylaminomethyl (cmnm) group at the wobble position (U34) of certain tRNAs, forming tRNA-cmnm(5)s(2)U34.</text>
</comment>
<dbReference type="AlphaFoldDB" id="F5YHC4"/>
<reference evidence="14" key="1">
    <citation type="submission" date="2009-12" db="EMBL/GenBank/DDBJ databases">
        <title>Complete sequence of Treponema primitia strain ZAS-2.</title>
        <authorList>
            <person name="Tetu S.G."/>
            <person name="Matson E."/>
            <person name="Ren Q."/>
            <person name="Seshadri R."/>
            <person name="Elbourne L."/>
            <person name="Hassan K.A."/>
            <person name="Durkin A."/>
            <person name="Radune D."/>
            <person name="Mohamoud Y."/>
            <person name="Shay R."/>
            <person name="Jin S."/>
            <person name="Zhang X."/>
            <person name="Lucey K."/>
            <person name="Ballor N.R."/>
            <person name="Ottesen E."/>
            <person name="Rosenthal R."/>
            <person name="Allen A."/>
            <person name="Leadbetter J.R."/>
            <person name="Paulsen I.T."/>
        </authorList>
    </citation>
    <scope>NUCLEOTIDE SEQUENCE [LARGE SCALE GENOMIC DNA]</scope>
    <source>
        <strain evidence="14">ATCC BAA-887 / DSM 12427 / ZAS-2</strain>
    </source>
</reference>
<proteinExistence type="inferred from homology"/>
<evidence type="ECO:0000256" key="10">
    <source>
        <dbReference type="ARBA" id="ARBA00031800"/>
    </source>
</evidence>
<organism evidence="13 14">
    <name type="scientific">Treponema primitia (strain ATCC BAA-887 / DSM 12427 / ZAS-2)</name>
    <dbReference type="NCBI Taxonomy" id="545694"/>
    <lineage>
        <taxon>Bacteria</taxon>
        <taxon>Pseudomonadati</taxon>
        <taxon>Spirochaetota</taxon>
        <taxon>Spirochaetia</taxon>
        <taxon>Spirochaetales</taxon>
        <taxon>Treponemataceae</taxon>
        <taxon>Treponema</taxon>
    </lineage>
</organism>
<dbReference type="eggNOG" id="COG0445">
    <property type="taxonomic scope" value="Bacteria"/>
</dbReference>
<evidence type="ECO:0000256" key="11">
    <source>
        <dbReference type="HAMAP-Rule" id="MF_00129"/>
    </source>
</evidence>
<comment type="cofactor">
    <cofactor evidence="1 11">
        <name>FAD</name>
        <dbReference type="ChEBI" id="CHEBI:57692"/>
    </cofactor>
</comment>
<comment type="subunit">
    <text evidence="9 11">Homodimer. Heterotetramer of two MnmE and two MnmG subunits.</text>
</comment>
<keyword evidence="7 11" id="KW-0274">FAD</keyword>
<dbReference type="GO" id="GO:0030488">
    <property type="term" value="P:tRNA methylation"/>
    <property type="evidence" value="ECO:0007669"/>
    <property type="project" value="TreeGrafter"/>
</dbReference>
<keyword evidence="6 11" id="KW-0819">tRNA processing</keyword>
<protein>
    <recommendedName>
        <fullName evidence="4 11">tRNA uridine 5-carboxymethylaminomethyl modification enzyme MnmG</fullName>
    </recommendedName>
    <alternativeName>
        <fullName evidence="10 11">Glucose-inhibited division protein A</fullName>
    </alternativeName>
</protein>
<evidence type="ECO:0000256" key="5">
    <source>
        <dbReference type="ARBA" id="ARBA00022630"/>
    </source>
</evidence>
<dbReference type="PRINTS" id="PR00411">
    <property type="entry name" value="PNDRDTASEI"/>
</dbReference>
<dbReference type="NCBIfam" id="TIGR00136">
    <property type="entry name" value="mnmG_gidA"/>
    <property type="match status" value="1"/>
</dbReference>